<sequence>MKIKTSILFLLFFNLIFTQEKKIIEIIEAGSFDRNEQTNPGANILKKNDKIRVHLFHDGMNIYSDYALFFKKTNSFKASGNVVVIQGDSINLFSNYLDYDGNVRKIIATGNVDFSNNDTNLKTEILFHDRNAKEFFFERGGVIKDSATTIKSIEGKYFQENSKYTFNKNVEINNPEYDIESNKLDYYTKSEHAYFFGPTTIKGLDYDIYCEKGFYDTKKKEGFFTRNSKINYNNRVIEGDSLTFDDSKEFASATKNIVLTDTINKTIIKGNYAEVFKAIDSAMITKKSFAIKMVEKDSLFIKADTLFAIGPAENRIIKGRYNVRIFKQNLSGKSDKIIINQKSGLTKLLRNEISERQKQILTINEIAKINPILWNGDSQMTGDEIHITRDINTNDLDSLKILNNAFIIEKDTLGENNFNQMKGIKLFGKFYENELKTIELIQNTEMIYYLYDEKTKDLIGIDKAICSSIIMEIENNNIKEITFFTNPEGEVYPEKEMELNLKVLNGFNWRIQEKIEKKEELFIK</sequence>
<protein>
    <recommendedName>
        <fullName evidence="1">Organic solvent tolerance-like N-terminal domain-containing protein</fullName>
    </recommendedName>
</protein>
<dbReference type="EMBL" id="UINC01000040">
    <property type="protein sequence ID" value="SUZ47885.1"/>
    <property type="molecule type" value="Genomic_DNA"/>
</dbReference>
<evidence type="ECO:0000313" key="2">
    <source>
        <dbReference type="EMBL" id="SUZ47885.1"/>
    </source>
</evidence>
<name>A0A381N055_9ZZZZ</name>
<organism evidence="2">
    <name type="scientific">marine metagenome</name>
    <dbReference type="NCBI Taxonomy" id="408172"/>
    <lineage>
        <taxon>unclassified sequences</taxon>
        <taxon>metagenomes</taxon>
        <taxon>ecological metagenomes</taxon>
    </lineage>
</organism>
<reference evidence="2" key="1">
    <citation type="submission" date="2018-05" db="EMBL/GenBank/DDBJ databases">
        <authorList>
            <person name="Lanie J.A."/>
            <person name="Ng W.-L."/>
            <person name="Kazmierczak K.M."/>
            <person name="Andrzejewski T.M."/>
            <person name="Davidsen T.M."/>
            <person name="Wayne K.J."/>
            <person name="Tettelin H."/>
            <person name="Glass J.I."/>
            <person name="Rusch D."/>
            <person name="Podicherti R."/>
            <person name="Tsui H.-C.T."/>
            <person name="Winkler M.E."/>
        </authorList>
    </citation>
    <scope>NUCLEOTIDE SEQUENCE</scope>
</reference>
<accession>A0A381N055</accession>
<gene>
    <name evidence="2" type="ORF">METZ01_LOCUS739</name>
</gene>
<dbReference type="Pfam" id="PF13100">
    <property type="entry name" value="OstA_2"/>
    <property type="match status" value="1"/>
</dbReference>
<dbReference type="Gene3D" id="2.60.450.10">
    <property type="entry name" value="Lipopolysaccharide (LPS) transport protein A like domain"/>
    <property type="match status" value="1"/>
</dbReference>
<evidence type="ECO:0000259" key="1">
    <source>
        <dbReference type="Pfam" id="PF13100"/>
    </source>
</evidence>
<dbReference type="InterPro" id="IPR005653">
    <property type="entry name" value="OstA-like_N"/>
</dbReference>
<dbReference type="AlphaFoldDB" id="A0A381N055"/>
<feature type="domain" description="Organic solvent tolerance-like N-terminal" evidence="1">
    <location>
        <begin position="23"/>
        <end position="181"/>
    </location>
</feature>
<proteinExistence type="predicted"/>